<reference evidence="1 2" key="1">
    <citation type="submission" date="2013-06" db="EMBL/GenBank/DDBJ databases">
        <title>The draft sequence of the Mycobacterium elephantis genome.</title>
        <authorList>
            <person name="Pettersson F.B."/>
            <person name="Das S."/>
            <person name="Dasgupta S."/>
            <person name="Bhattacharya A."/>
            <person name="Kirsebom L.A."/>
        </authorList>
    </citation>
    <scope>NUCLEOTIDE SEQUENCE [LARGE SCALE GENOMIC DNA]</scope>
    <source>
        <strain evidence="1 2">DSM 44368</strain>
    </source>
</reference>
<proteinExistence type="predicted"/>
<comment type="caution">
    <text evidence="1">The sequence shown here is derived from an EMBL/GenBank/DDBJ whole genome shotgun (WGS) entry which is preliminary data.</text>
</comment>
<gene>
    <name evidence="1" type="ORF">MELE44368_08345</name>
</gene>
<dbReference type="AlphaFoldDB" id="A0A439DMK6"/>
<dbReference type="Proteomes" id="UP000287177">
    <property type="component" value="Unassembled WGS sequence"/>
</dbReference>
<sequence length="34" mass="3442">MLATKPLPNLGPIVVVGSPGSGWKLTNWGGIPIA</sequence>
<protein>
    <submittedName>
        <fullName evidence="1">Uncharacterized protein</fullName>
    </submittedName>
</protein>
<name>A0A439DMK6_9MYCO</name>
<evidence type="ECO:0000313" key="2">
    <source>
        <dbReference type="Proteomes" id="UP000287177"/>
    </source>
</evidence>
<dbReference type="EMBL" id="ATDN01000067">
    <property type="protein sequence ID" value="RWA16040.1"/>
    <property type="molecule type" value="Genomic_DNA"/>
</dbReference>
<keyword evidence="2" id="KW-1185">Reference proteome</keyword>
<accession>A0A439DMK6</accession>
<evidence type="ECO:0000313" key="1">
    <source>
        <dbReference type="EMBL" id="RWA16040.1"/>
    </source>
</evidence>
<organism evidence="1 2">
    <name type="scientific">Mycolicibacterium elephantis DSM 44368</name>
    <dbReference type="NCBI Taxonomy" id="1335622"/>
    <lineage>
        <taxon>Bacteria</taxon>
        <taxon>Bacillati</taxon>
        <taxon>Actinomycetota</taxon>
        <taxon>Actinomycetes</taxon>
        <taxon>Mycobacteriales</taxon>
        <taxon>Mycobacteriaceae</taxon>
        <taxon>Mycolicibacterium</taxon>
    </lineage>
</organism>